<proteinExistence type="predicted"/>
<evidence type="ECO:0000313" key="2">
    <source>
        <dbReference type="Proteomes" id="UP001358586"/>
    </source>
</evidence>
<accession>A0ABR0PGV0</accession>
<organism evidence="1 2">
    <name type="scientific">Gossypium arboreum</name>
    <name type="common">Tree cotton</name>
    <name type="synonym">Gossypium nanking</name>
    <dbReference type="NCBI Taxonomy" id="29729"/>
    <lineage>
        <taxon>Eukaryota</taxon>
        <taxon>Viridiplantae</taxon>
        <taxon>Streptophyta</taxon>
        <taxon>Embryophyta</taxon>
        <taxon>Tracheophyta</taxon>
        <taxon>Spermatophyta</taxon>
        <taxon>Magnoliopsida</taxon>
        <taxon>eudicotyledons</taxon>
        <taxon>Gunneridae</taxon>
        <taxon>Pentapetalae</taxon>
        <taxon>rosids</taxon>
        <taxon>malvids</taxon>
        <taxon>Malvales</taxon>
        <taxon>Malvaceae</taxon>
        <taxon>Malvoideae</taxon>
        <taxon>Gossypium</taxon>
    </lineage>
</organism>
<keyword evidence="2" id="KW-1185">Reference proteome</keyword>
<name>A0ABR0PGV0_GOSAR</name>
<reference evidence="1 2" key="1">
    <citation type="submission" date="2023-03" db="EMBL/GenBank/DDBJ databases">
        <title>WGS of Gossypium arboreum.</title>
        <authorList>
            <person name="Yu D."/>
        </authorList>
    </citation>
    <scope>NUCLEOTIDE SEQUENCE [LARGE SCALE GENOMIC DNA]</scope>
    <source>
        <tissue evidence="1">Leaf</tissue>
    </source>
</reference>
<sequence>MSDQLPLMIELLQRSYEAITPLEQVVHDVPNSNHKDHYMFINNPELDCNVNKSLESETGTN</sequence>
<dbReference type="Proteomes" id="UP001358586">
    <property type="component" value="Chromosome 7"/>
</dbReference>
<comment type="caution">
    <text evidence="1">The sequence shown here is derived from an EMBL/GenBank/DDBJ whole genome shotgun (WGS) entry which is preliminary data.</text>
</comment>
<evidence type="ECO:0000313" key="1">
    <source>
        <dbReference type="EMBL" id="KAK5820501.1"/>
    </source>
</evidence>
<protein>
    <submittedName>
        <fullName evidence="1">Uncharacterized protein</fullName>
    </submittedName>
</protein>
<gene>
    <name evidence="1" type="ORF">PVK06_025548</name>
</gene>
<dbReference type="EMBL" id="JARKNE010000007">
    <property type="protein sequence ID" value="KAK5820501.1"/>
    <property type="molecule type" value="Genomic_DNA"/>
</dbReference>